<gene>
    <name evidence="8 9" type="primary">pagP</name>
    <name evidence="9" type="ORF">Lsha_0592</name>
</gene>
<evidence type="ECO:0000256" key="2">
    <source>
        <dbReference type="ARBA" id="ARBA00006368"/>
    </source>
</evidence>
<feature type="active site" evidence="8">
    <location>
        <position position="104"/>
    </location>
</feature>
<dbReference type="RefSeq" id="WP_018577782.1">
    <property type="nucleotide sequence ID" value="NZ_KB892411.1"/>
</dbReference>
<keyword evidence="5 8" id="KW-0472">Membrane</keyword>
<comment type="caution">
    <text evidence="9">The sequence shown here is derived from an EMBL/GenBank/DDBJ whole genome shotgun (WGS) entry which is preliminary data.</text>
</comment>
<evidence type="ECO:0000256" key="7">
    <source>
        <dbReference type="ARBA" id="ARBA00023315"/>
    </source>
</evidence>
<comment type="caution">
    <text evidence="8">Lacks conserved residue(s) required for the propagation of feature annotation.</text>
</comment>
<dbReference type="NCBIfam" id="NF008271">
    <property type="entry name" value="PRK11045.1"/>
    <property type="match status" value="1"/>
</dbReference>
<keyword evidence="4 8" id="KW-0732">Signal</keyword>
<dbReference type="OrthoDB" id="9156803at2"/>
<sequence precursor="true">MKKLISTILMMCTLTAFAASDEQDKPCSHWASFFKPVCQRLHQVWTEGDTDLYLSGYAWHNRHVYSREKIDSYNELAWGGGLGKGLFDEKGNWHGLYAIAFLDSHSHVQPAAGYAYLKVANLSKDLKAGIGYTVLVTSRVDINHNIPFPGALPWASVFFKQVTVAATYIPGFNNNGNVLYILGKYTFKV</sequence>
<dbReference type="InterPro" id="IPR011250">
    <property type="entry name" value="OMP/PagP_B-barrel"/>
</dbReference>
<comment type="subunit">
    <text evidence="8">Homodimer.</text>
</comment>
<comment type="catalytic activity">
    <reaction evidence="8">
        <text>a lipid A + a 1,2-diacyl-sn-glycero-3-phosphocholine = a hepta-acyl lipid A + a 2-acyl-sn-glycero-3-phosphocholine</text>
        <dbReference type="Rhea" id="RHEA:74275"/>
        <dbReference type="ChEBI" id="CHEBI:57643"/>
        <dbReference type="ChEBI" id="CHEBI:57875"/>
        <dbReference type="ChEBI" id="CHEBI:193141"/>
        <dbReference type="ChEBI" id="CHEBI:193142"/>
        <dbReference type="EC" id="2.3.1.251"/>
    </reaction>
</comment>
<evidence type="ECO:0000313" key="10">
    <source>
        <dbReference type="Proteomes" id="UP000054600"/>
    </source>
</evidence>
<dbReference type="InterPro" id="IPR009746">
    <property type="entry name" value="LipidA_acyl_PagP"/>
</dbReference>
<keyword evidence="7 8" id="KW-0012">Acyltransferase</keyword>
<dbReference type="Pfam" id="PF07017">
    <property type="entry name" value="PagP"/>
    <property type="match status" value="1"/>
</dbReference>
<feature type="active site" evidence="8">
    <location>
        <position position="103"/>
    </location>
</feature>
<evidence type="ECO:0000256" key="5">
    <source>
        <dbReference type="ARBA" id="ARBA00023136"/>
    </source>
</evidence>
<dbReference type="Gene3D" id="2.40.160.20">
    <property type="match status" value="1"/>
</dbReference>
<name>A0A0W0Z4X9_9GAMM</name>
<comment type="similarity">
    <text evidence="2 8">Belongs to the lipid A palmitoyltransferase family.</text>
</comment>
<comment type="subcellular location">
    <subcellularLocation>
        <location evidence="1 8">Cell outer membrane</location>
    </subcellularLocation>
</comment>
<evidence type="ECO:0000256" key="1">
    <source>
        <dbReference type="ARBA" id="ARBA00004442"/>
    </source>
</evidence>
<dbReference type="AlphaFoldDB" id="A0A0W0Z4X9"/>
<feature type="active site" evidence="8">
    <location>
        <position position="60"/>
    </location>
</feature>
<evidence type="ECO:0000256" key="4">
    <source>
        <dbReference type="ARBA" id="ARBA00022729"/>
    </source>
</evidence>
<feature type="site" description="Role in lipopolysaccharide recognition" evidence="8">
    <location>
        <position position="69"/>
    </location>
</feature>
<keyword evidence="3 8" id="KW-0808">Transferase</keyword>
<keyword evidence="10" id="KW-1185">Reference proteome</keyword>
<evidence type="ECO:0000313" key="9">
    <source>
        <dbReference type="EMBL" id="KTD64161.1"/>
    </source>
</evidence>
<keyword evidence="6 8" id="KW-0998">Cell outer membrane</keyword>
<dbReference type="Proteomes" id="UP000054600">
    <property type="component" value="Unassembled WGS sequence"/>
</dbReference>
<evidence type="ECO:0000256" key="8">
    <source>
        <dbReference type="HAMAP-Rule" id="MF_00837"/>
    </source>
</evidence>
<feature type="chain" id="PRO_5008997621" description="Lipid A acyltransferase PagP" evidence="8">
    <location>
        <begin position="19"/>
        <end position="189"/>
    </location>
</feature>
<proteinExistence type="inferred from homology"/>
<dbReference type="EC" id="2.3.1.251" evidence="8"/>
<dbReference type="HAMAP" id="MF_00837">
    <property type="entry name" value="PagP_transferase"/>
    <property type="match status" value="1"/>
</dbReference>
<dbReference type="STRING" id="1122169.Lsha_0592"/>
<comment type="catalytic activity">
    <reaction evidence="8">
        <text>a lipid IIA + a 1,2-diacyl-sn-glycero-3-phosphocholine = a lipid IIB + a 2-acyl-sn-glycero-3-phosphocholine</text>
        <dbReference type="Rhea" id="RHEA:74283"/>
        <dbReference type="ChEBI" id="CHEBI:57643"/>
        <dbReference type="ChEBI" id="CHEBI:57875"/>
        <dbReference type="ChEBI" id="CHEBI:193144"/>
        <dbReference type="ChEBI" id="CHEBI:193145"/>
        <dbReference type="EC" id="2.3.1.251"/>
    </reaction>
</comment>
<accession>A0A0W0Z4X9</accession>
<dbReference type="SUPFAM" id="SSF56925">
    <property type="entry name" value="OMPA-like"/>
    <property type="match status" value="1"/>
</dbReference>
<evidence type="ECO:0000256" key="6">
    <source>
        <dbReference type="ARBA" id="ARBA00023237"/>
    </source>
</evidence>
<evidence type="ECO:0000256" key="3">
    <source>
        <dbReference type="ARBA" id="ARBA00022679"/>
    </source>
</evidence>
<dbReference type="PATRIC" id="fig|1122169.6.peg.682"/>
<comment type="function">
    <text evidence="8">Transfers a fatty acid residue from the sn-1 position of a phospholipid to the N-linked hydroxyfatty acid chain on the proximal unit of lipid A or its precursors.</text>
</comment>
<organism evidence="9 10">
    <name type="scientific">Legionella shakespearei DSM 23087</name>
    <dbReference type="NCBI Taxonomy" id="1122169"/>
    <lineage>
        <taxon>Bacteria</taxon>
        <taxon>Pseudomonadati</taxon>
        <taxon>Pseudomonadota</taxon>
        <taxon>Gammaproteobacteria</taxon>
        <taxon>Legionellales</taxon>
        <taxon>Legionellaceae</taxon>
        <taxon>Legionella</taxon>
    </lineage>
</organism>
<feature type="signal peptide" evidence="8">
    <location>
        <begin position="1"/>
        <end position="18"/>
    </location>
</feature>
<dbReference type="GO" id="GO:0009279">
    <property type="term" value="C:cell outer membrane"/>
    <property type="evidence" value="ECO:0007669"/>
    <property type="project" value="UniProtKB-SubCell"/>
</dbReference>
<dbReference type="eggNOG" id="ENOG502Z7SY">
    <property type="taxonomic scope" value="Bacteria"/>
</dbReference>
<protein>
    <recommendedName>
        <fullName evidence="8">Lipid A acyltransferase PagP</fullName>
        <ecNumber evidence="8">2.3.1.251</ecNumber>
    </recommendedName>
    <alternativeName>
        <fullName evidence="8">Lipid A acylation protein</fullName>
    </alternativeName>
</protein>
<comment type="catalytic activity">
    <reaction evidence="8">
        <text>a lipid IVA + a 1,2-diacyl-sn-glycero-3-phosphocholine = a lipid IVB + a 2-acyl-sn-glycero-3-phosphocholine</text>
        <dbReference type="Rhea" id="RHEA:74279"/>
        <dbReference type="ChEBI" id="CHEBI:57643"/>
        <dbReference type="ChEBI" id="CHEBI:57875"/>
        <dbReference type="ChEBI" id="CHEBI:176425"/>
        <dbReference type="ChEBI" id="CHEBI:193143"/>
        <dbReference type="EC" id="2.3.1.251"/>
    </reaction>
</comment>
<dbReference type="GO" id="GO:0016746">
    <property type="term" value="F:acyltransferase activity"/>
    <property type="evidence" value="ECO:0007669"/>
    <property type="project" value="UniProtKB-UniRule"/>
</dbReference>
<dbReference type="GO" id="GO:0009245">
    <property type="term" value="P:lipid A biosynthetic process"/>
    <property type="evidence" value="ECO:0007669"/>
    <property type="project" value="UniProtKB-UniRule"/>
</dbReference>
<reference evidence="9 10" key="1">
    <citation type="submission" date="2015-11" db="EMBL/GenBank/DDBJ databases">
        <title>Genomic analysis of 38 Legionella species identifies large and diverse effector repertoires.</title>
        <authorList>
            <person name="Burstein D."/>
            <person name="Amaro F."/>
            <person name="Zusman T."/>
            <person name="Lifshitz Z."/>
            <person name="Cohen O."/>
            <person name="Gilbert J.A."/>
            <person name="Pupko T."/>
            <person name="Shuman H.A."/>
            <person name="Segal G."/>
        </authorList>
    </citation>
    <scope>NUCLEOTIDE SEQUENCE [LARGE SCALE GENOMIC DNA]</scope>
    <source>
        <strain evidence="9 10">ATCC 49655</strain>
    </source>
</reference>
<dbReference type="EMBL" id="LNYW01000019">
    <property type="protein sequence ID" value="KTD64161.1"/>
    <property type="molecule type" value="Genomic_DNA"/>
</dbReference>